<dbReference type="InterPro" id="IPR001841">
    <property type="entry name" value="Znf_RING"/>
</dbReference>
<protein>
    <recommendedName>
        <fullName evidence="12">RING-CH-type domain-containing protein</fullName>
    </recommendedName>
</protein>
<evidence type="ECO:0000256" key="5">
    <source>
        <dbReference type="PROSITE-ProRule" id="PRU00175"/>
    </source>
</evidence>
<feature type="transmembrane region" description="Helical" evidence="7">
    <location>
        <begin position="573"/>
        <end position="595"/>
    </location>
</feature>
<evidence type="ECO:0000313" key="11">
    <source>
        <dbReference type="Proteomes" id="UP001346149"/>
    </source>
</evidence>
<evidence type="ECO:0000259" key="8">
    <source>
        <dbReference type="PROSITE" id="PS50089"/>
    </source>
</evidence>
<dbReference type="GO" id="GO:0016567">
    <property type="term" value="P:protein ubiquitination"/>
    <property type="evidence" value="ECO:0007669"/>
    <property type="project" value="TreeGrafter"/>
</dbReference>
<keyword evidence="7" id="KW-1133">Transmembrane helix</keyword>
<feature type="transmembrane region" description="Helical" evidence="7">
    <location>
        <begin position="195"/>
        <end position="216"/>
    </location>
</feature>
<dbReference type="InterPro" id="IPR006694">
    <property type="entry name" value="Fatty_acid_hydroxylase"/>
</dbReference>
<name>A0AAN7R855_TRANT</name>
<dbReference type="AlphaFoldDB" id="A0AAN7R855"/>
<feature type="transmembrane region" description="Helical" evidence="7">
    <location>
        <begin position="425"/>
        <end position="444"/>
    </location>
</feature>
<dbReference type="InterPro" id="IPR033275">
    <property type="entry name" value="MARCH-like"/>
</dbReference>
<dbReference type="GO" id="GO:0016020">
    <property type="term" value="C:membrane"/>
    <property type="evidence" value="ECO:0007669"/>
    <property type="project" value="TreeGrafter"/>
</dbReference>
<feature type="transmembrane region" description="Helical" evidence="7">
    <location>
        <begin position="164"/>
        <end position="183"/>
    </location>
</feature>
<evidence type="ECO:0000256" key="6">
    <source>
        <dbReference type="SAM" id="MobiDB-lite"/>
    </source>
</evidence>
<dbReference type="PROSITE" id="PS50089">
    <property type="entry name" value="ZF_RING_2"/>
    <property type="match status" value="1"/>
</dbReference>
<evidence type="ECO:0000259" key="9">
    <source>
        <dbReference type="PROSITE" id="PS51292"/>
    </source>
</evidence>
<dbReference type="InterPro" id="IPR022143">
    <property type="entry name" value="DUF3675"/>
</dbReference>
<dbReference type="SMART" id="SM00744">
    <property type="entry name" value="RINGv"/>
    <property type="match status" value="1"/>
</dbReference>
<organism evidence="10 11">
    <name type="scientific">Trapa natans</name>
    <name type="common">Water chestnut</name>
    <dbReference type="NCBI Taxonomy" id="22666"/>
    <lineage>
        <taxon>Eukaryota</taxon>
        <taxon>Viridiplantae</taxon>
        <taxon>Streptophyta</taxon>
        <taxon>Embryophyta</taxon>
        <taxon>Tracheophyta</taxon>
        <taxon>Spermatophyta</taxon>
        <taxon>Magnoliopsida</taxon>
        <taxon>eudicotyledons</taxon>
        <taxon>Gunneridae</taxon>
        <taxon>Pentapetalae</taxon>
        <taxon>rosids</taxon>
        <taxon>malvids</taxon>
        <taxon>Myrtales</taxon>
        <taxon>Lythraceae</taxon>
        <taxon>Trapa</taxon>
    </lineage>
</organism>
<dbReference type="GO" id="GO:0008610">
    <property type="term" value="P:lipid biosynthetic process"/>
    <property type="evidence" value="ECO:0007669"/>
    <property type="project" value="InterPro"/>
</dbReference>
<gene>
    <name evidence="10" type="ORF">SAY86_023727</name>
</gene>
<dbReference type="CDD" id="cd16495">
    <property type="entry name" value="RING_CH-C4HC3_MARCH"/>
    <property type="match status" value="1"/>
</dbReference>
<dbReference type="InterPro" id="IPR011016">
    <property type="entry name" value="Znf_RING-CH"/>
</dbReference>
<keyword evidence="11" id="KW-1185">Reference proteome</keyword>
<evidence type="ECO:0008006" key="12">
    <source>
        <dbReference type="Google" id="ProtNLM"/>
    </source>
</evidence>
<dbReference type="SUPFAM" id="SSF57850">
    <property type="entry name" value="RING/U-box"/>
    <property type="match status" value="1"/>
</dbReference>
<sequence>MNRLVTNTTIEAALQSEMRLQQAVPSASTSTALSDISCINVDVVDLFSFPMKTVQCRICHEEDEDSNMETPCICRGSLKYAHRKCVQRWCDEKGDTTCEICRQVVAIQAKLYLKPSPDSLWRGTWEIPRRDLNTTAFLATPTADNEFSDTDLEDLSAPSPRGLICCRVVAIIFMVLLVLHHTLPILISGAGDYSLTLYTLLMLRTVGILLPIFIMVRAFSAIQRRRHQQSQQMKKMRLHRLKLMLGSFMSSEENPHGKSVPYQWPASVSRVYQSLKNGVSSRAQSSQSKPQGELSRSTSAISKIGGEEGVSGVRVTLSLIIDQESYATGVGNQIGRRHRRLLTAGLRFLSASPLRSSLSSWEKQLPCGSSSLSQIWFLSLSVNKRDLDHLGKAFQFIGCSHFRSSGELLVEKMAFWDGYASDESMGTFAPIVVYWVYAGFYQLLPPLDNYRLHTRKEEDEKNSVPLAAVVKGVLLQQLVQATVAQGLFLLTSKANTSGGVDAQPSFPVQILQFIVAMFVMDTWQYFVHRYMHQNKFLYRHIHSQHHKLVVTCAIGALYNHPLEGLLLDTFGGAISFLVSGMTARTAVYFFCFAVVKTVDDHCGLWLPGNIFHMFFNNNTAYHDIHHQLQGLKYNYSQPFFSIWDKILGTHMPYDLVKRPGGGYEAKLIKPKD</sequence>
<dbReference type="PANTHER" id="PTHR23012:SF174">
    <property type="entry name" value="OS01G0121200 PROTEIN"/>
    <property type="match status" value="1"/>
</dbReference>
<dbReference type="Pfam" id="PF12906">
    <property type="entry name" value="RINGv"/>
    <property type="match status" value="1"/>
</dbReference>
<evidence type="ECO:0000313" key="10">
    <source>
        <dbReference type="EMBL" id="KAK4793292.1"/>
    </source>
</evidence>
<keyword evidence="2" id="KW-0479">Metal-binding</keyword>
<proteinExistence type="inferred from homology"/>
<evidence type="ECO:0000256" key="3">
    <source>
        <dbReference type="ARBA" id="ARBA00022771"/>
    </source>
</evidence>
<dbReference type="PROSITE" id="PS51292">
    <property type="entry name" value="ZF_RING_CH"/>
    <property type="match status" value="1"/>
</dbReference>
<dbReference type="Gene3D" id="3.30.40.10">
    <property type="entry name" value="Zinc/RING finger domain, C3HC4 (zinc finger)"/>
    <property type="match status" value="1"/>
</dbReference>
<reference evidence="10 11" key="1">
    <citation type="journal article" date="2023" name="Hortic Res">
        <title>Pangenome of water caltrop reveals structural variations and asymmetric subgenome divergence after allopolyploidization.</title>
        <authorList>
            <person name="Zhang X."/>
            <person name="Chen Y."/>
            <person name="Wang L."/>
            <person name="Yuan Y."/>
            <person name="Fang M."/>
            <person name="Shi L."/>
            <person name="Lu R."/>
            <person name="Comes H.P."/>
            <person name="Ma Y."/>
            <person name="Chen Y."/>
            <person name="Huang G."/>
            <person name="Zhou Y."/>
            <person name="Zheng Z."/>
            <person name="Qiu Y."/>
        </authorList>
    </citation>
    <scope>NUCLEOTIDE SEQUENCE [LARGE SCALE GENOMIC DNA]</scope>
    <source>
        <strain evidence="10">F231</strain>
    </source>
</reference>
<dbReference type="Proteomes" id="UP001346149">
    <property type="component" value="Unassembled WGS sequence"/>
</dbReference>
<comment type="caution">
    <text evidence="10">The sequence shown here is derived from an EMBL/GenBank/DDBJ whole genome shotgun (WGS) entry which is preliminary data.</text>
</comment>
<keyword evidence="7" id="KW-0472">Membrane</keyword>
<keyword evidence="3 5" id="KW-0863">Zinc-finger</keyword>
<keyword evidence="4" id="KW-0862">Zinc</keyword>
<evidence type="ECO:0000256" key="2">
    <source>
        <dbReference type="ARBA" id="ARBA00022723"/>
    </source>
</evidence>
<dbReference type="InterPro" id="IPR013083">
    <property type="entry name" value="Znf_RING/FYVE/PHD"/>
</dbReference>
<feature type="domain" description="RING-CH-type" evidence="9">
    <location>
        <begin position="48"/>
        <end position="108"/>
    </location>
</feature>
<dbReference type="GO" id="GO:0005506">
    <property type="term" value="F:iron ion binding"/>
    <property type="evidence" value="ECO:0007669"/>
    <property type="project" value="InterPro"/>
</dbReference>
<feature type="domain" description="RING-type" evidence="8">
    <location>
        <begin position="56"/>
        <end position="102"/>
    </location>
</feature>
<dbReference type="GO" id="GO:0004842">
    <property type="term" value="F:ubiquitin-protein transferase activity"/>
    <property type="evidence" value="ECO:0007669"/>
    <property type="project" value="TreeGrafter"/>
</dbReference>
<feature type="region of interest" description="Disordered" evidence="6">
    <location>
        <begin position="279"/>
        <end position="300"/>
    </location>
</feature>
<keyword evidence="7" id="KW-0812">Transmembrane</keyword>
<dbReference type="EMBL" id="JAXQNO010000008">
    <property type="protein sequence ID" value="KAK4793292.1"/>
    <property type="molecule type" value="Genomic_DNA"/>
</dbReference>
<evidence type="ECO:0000256" key="4">
    <source>
        <dbReference type="ARBA" id="ARBA00022833"/>
    </source>
</evidence>
<evidence type="ECO:0000256" key="1">
    <source>
        <dbReference type="ARBA" id="ARBA00009324"/>
    </source>
</evidence>
<dbReference type="PANTHER" id="PTHR23012">
    <property type="entry name" value="RING/FYVE/PHD ZINC FINGER DOMAIN-CONTAINING"/>
    <property type="match status" value="1"/>
</dbReference>
<dbReference type="GO" id="GO:0008270">
    <property type="term" value="F:zinc ion binding"/>
    <property type="evidence" value="ECO:0007669"/>
    <property type="project" value="UniProtKB-KW"/>
</dbReference>
<dbReference type="Pfam" id="PF12428">
    <property type="entry name" value="DUF3675"/>
    <property type="match status" value="1"/>
</dbReference>
<dbReference type="Pfam" id="PF04116">
    <property type="entry name" value="FA_hydroxylase"/>
    <property type="match status" value="1"/>
</dbReference>
<evidence type="ECO:0000256" key="7">
    <source>
        <dbReference type="SAM" id="Phobius"/>
    </source>
</evidence>
<feature type="transmembrane region" description="Helical" evidence="7">
    <location>
        <begin position="506"/>
        <end position="527"/>
    </location>
</feature>
<feature type="transmembrane region" description="Helical" evidence="7">
    <location>
        <begin position="548"/>
        <end position="567"/>
    </location>
</feature>
<accession>A0AAN7R855</accession>
<dbReference type="GO" id="GO:0016491">
    <property type="term" value="F:oxidoreductase activity"/>
    <property type="evidence" value="ECO:0007669"/>
    <property type="project" value="InterPro"/>
</dbReference>
<comment type="similarity">
    <text evidence="1">Belongs to the sterol desaturase family.</text>
</comment>